<proteinExistence type="predicted"/>
<reference evidence="2" key="1">
    <citation type="journal article" date="2019" name="Int. J. Syst. Evol. Microbiol.">
        <title>The Global Catalogue of Microorganisms (GCM) 10K type strain sequencing project: providing services to taxonomists for standard genome sequencing and annotation.</title>
        <authorList>
            <consortium name="The Broad Institute Genomics Platform"/>
            <consortium name="The Broad Institute Genome Sequencing Center for Infectious Disease"/>
            <person name="Wu L."/>
            <person name="Ma J."/>
        </authorList>
    </citation>
    <scope>NUCLEOTIDE SEQUENCE [LARGE SCALE GENOMIC DNA]</scope>
    <source>
        <strain evidence="2">JCM 17925</strain>
    </source>
</reference>
<name>A0ABP8K7D9_9BACT</name>
<accession>A0ABP8K7D9</accession>
<organism evidence="1 2">
    <name type="scientific">Nibrella viscosa</name>
    <dbReference type="NCBI Taxonomy" id="1084524"/>
    <lineage>
        <taxon>Bacteria</taxon>
        <taxon>Pseudomonadati</taxon>
        <taxon>Bacteroidota</taxon>
        <taxon>Cytophagia</taxon>
        <taxon>Cytophagales</taxon>
        <taxon>Spirosomataceae</taxon>
        <taxon>Nibrella</taxon>
    </lineage>
</organism>
<dbReference type="RefSeq" id="WP_345265692.1">
    <property type="nucleotide sequence ID" value="NZ_BAABHB010000002.1"/>
</dbReference>
<comment type="caution">
    <text evidence="1">The sequence shown here is derived from an EMBL/GenBank/DDBJ whole genome shotgun (WGS) entry which is preliminary data.</text>
</comment>
<dbReference type="Proteomes" id="UP001500936">
    <property type="component" value="Unassembled WGS sequence"/>
</dbReference>
<gene>
    <name evidence="1" type="ORF">GCM10023187_15770</name>
</gene>
<evidence type="ECO:0000313" key="2">
    <source>
        <dbReference type="Proteomes" id="UP001500936"/>
    </source>
</evidence>
<dbReference type="EMBL" id="BAABHB010000002">
    <property type="protein sequence ID" value="GAA4401521.1"/>
    <property type="molecule type" value="Genomic_DNA"/>
</dbReference>
<evidence type="ECO:0000313" key="1">
    <source>
        <dbReference type="EMBL" id="GAA4401521.1"/>
    </source>
</evidence>
<sequence>MKLTKLARYSLLVLIMGSYDQCAPEDWDYRSREYVVRKNLESKIPLSGTSGRTQVLTITPAQIRSTLGLNEQLDSEWLGEKMTYTLKAVKVEGCAVDINLLANNQASTLNLEGTVTVAGRSGNVPLFNTGTVQIPLNEIALILLTAKLNRNAVTDVQQVLSDNLNNLNKALTISFKGTTDPSNKAASAEALVTLGITATYDVCQLMPPGSGGMKCK</sequence>
<protein>
    <submittedName>
        <fullName evidence="1">Uncharacterized protein</fullName>
    </submittedName>
</protein>
<keyword evidence="2" id="KW-1185">Reference proteome</keyword>